<accession>A0A291QZL6</accession>
<reference evidence="1 2" key="1">
    <citation type="submission" date="2017-10" db="EMBL/GenBank/DDBJ databases">
        <title>Paenichitinophaga pekingensis gen. nov., sp. nov., isolated from activated sludge.</title>
        <authorList>
            <person name="Jin D."/>
            <person name="Kong X."/>
            <person name="Deng Y."/>
            <person name="Bai Z."/>
        </authorList>
    </citation>
    <scope>NUCLEOTIDE SEQUENCE [LARGE SCALE GENOMIC DNA]</scope>
    <source>
        <strain evidence="1 2">13</strain>
    </source>
</reference>
<dbReference type="EMBL" id="CP023777">
    <property type="protein sequence ID" value="ATL49397.1"/>
    <property type="molecule type" value="Genomic_DNA"/>
</dbReference>
<keyword evidence="2" id="KW-1185">Reference proteome</keyword>
<dbReference type="Proteomes" id="UP000220133">
    <property type="component" value="Chromosome"/>
</dbReference>
<sequence length="402" mass="45546">MSDSVRLLLFYQLEQHLYGSSRLGLWNPGLDLSTTFDIDTSWLSEGRRTYELTNHLGNVLATISDKRIPVYENDGLTVAYYDVDLLSATDYYPFGMQMPGRVFNGWGYRYGFNGQEKSDEIKGEENSYTAEFWEYDSRLGRRWNTDPKPHPSISNYATFANNPIFNIDVLGDTTYRFNKSDGKYLGMFDTDAFGQIGSYGSMKSIGKGKNKQEIWDGLRFEFADPQADAQQIRDGIIDKLIFVSNGELKGILTSQGAFKYDNKNSLRSFYKKSKGGQPFDYSYSLIPTKYASQGASSDPLNSPSPMLFLPEGDYTVHNHMNFGNYLWAASGFTLGFSYATLQLGAHFNSKMNSGSNGYPSKWDSEDDQNSIKKGAFHAQQFKYRTILELRHQAEIKKKGGSR</sequence>
<protein>
    <submittedName>
        <fullName evidence="1">Uncharacterized protein</fullName>
    </submittedName>
</protein>
<organism evidence="1 2">
    <name type="scientific">Chitinophaga caeni</name>
    <dbReference type="NCBI Taxonomy" id="2029983"/>
    <lineage>
        <taxon>Bacteria</taxon>
        <taxon>Pseudomonadati</taxon>
        <taxon>Bacteroidota</taxon>
        <taxon>Chitinophagia</taxon>
        <taxon>Chitinophagales</taxon>
        <taxon>Chitinophagaceae</taxon>
        <taxon>Chitinophaga</taxon>
    </lineage>
</organism>
<dbReference type="Gene3D" id="2.180.10.10">
    <property type="entry name" value="RHS repeat-associated core"/>
    <property type="match status" value="1"/>
</dbReference>
<evidence type="ECO:0000313" key="1">
    <source>
        <dbReference type="EMBL" id="ATL49397.1"/>
    </source>
</evidence>
<name>A0A291QZL6_9BACT</name>
<proteinExistence type="predicted"/>
<dbReference type="KEGG" id="cbae:COR50_20675"/>
<evidence type="ECO:0000313" key="2">
    <source>
        <dbReference type="Proteomes" id="UP000220133"/>
    </source>
</evidence>
<gene>
    <name evidence="1" type="ORF">COR50_20675</name>
</gene>
<dbReference type="AlphaFoldDB" id="A0A291QZL6"/>